<dbReference type="AlphaFoldDB" id="A0A5B7K293"/>
<organism evidence="1 2">
    <name type="scientific">Portunus trituberculatus</name>
    <name type="common">Swimming crab</name>
    <name type="synonym">Neptunus trituberculatus</name>
    <dbReference type="NCBI Taxonomy" id="210409"/>
    <lineage>
        <taxon>Eukaryota</taxon>
        <taxon>Metazoa</taxon>
        <taxon>Ecdysozoa</taxon>
        <taxon>Arthropoda</taxon>
        <taxon>Crustacea</taxon>
        <taxon>Multicrustacea</taxon>
        <taxon>Malacostraca</taxon>
        <taxon>Eumalacostraca</taxon>
        <taxon>Eucarida</taxon>
        <taxon>Decapoda</taxon>
        <taxon>Pleocyemata</taxon>
        <taxon>Brachyura</taxon>
        <taxon>Eubrachyura</taxon>
        <taxon>Portunoidea</taxon>
        <taxon>Portunidae</taxon>
        <taxon>Portuninae</taxon>
        <taxon>Portunus</taxon>
    </lineage>
</organism>
<keyword evidence="2" id="KW-1185">Reference proteome</keyword>
<protein>
    <submittedName>
        <fullName evidence="1">Uncharacterized protein</fullName>
    </submittedName>
</protein>
<comment type="caution">
    <text evidence="1">The sequence shown here is derived from an EMBL/GenBank/DDBJ whole genome shotgun (WGS) entry which is preliminary data.</text>
</comment>
<dbReference type="Proteomes" id="UP000324222">
    <property type="component" value="Unassembled WGS sequence"/>
</dbReference>
<accession>A0A5B7K293</accession>
<gene>
    <name evidence="1" type="ORF">E2C01_096633</name>
</gene>
<sequence length="59" mass="6979">MIKSSISTCLHLLKEETRILIIEKEEEEDKEQEKEEEEEVMVMRAKIVITKFELVKSGK</sequence>
<evidence type="ECO:0000313" key="2">
    <source>
        <dbReference type="Proteomes" id="UP000324222"/>
    </source>
</evidence>
<dbReference type="EMBL" id="VSRR010125819">
    <property type="protein sequence ID" value="MPD01120.1"/>
    <property type="molecule type" value="Genomic_DNA"/>
</dbReference>
<name>A0A5B7K293_PORTR</name>
<proteinExistence type="predicted"/>
<evidence type="ECO:0000313" key="1">
    <source>
        <dbReference type="EMBL" id="MPD01120.1"/>
    </source>
</evidence>
<reference evidence="1 2" key="1">
    <citation type="submission" date="2019-05" db="EMBL/GenBank/DDBJ databases">
        <title>Another draft genome of Portunus trituberculatus and its Hox gene families provides insights of decapod evolution.</title>
        <authorList>
            <person name="Jeong J.-H."/>
            <person name="Song I."/>
            <person name="Kim S."/>
            <person name="Choi T."/>
            <person name="Kim D."/>
            <person name="Ryu S."/>
            <person name="Kim W."/>
        </authorList>
    </citation>
    <scope>NUCLEOTIDE SEQUENCE [LARGE SCALE GENOMIC DNA]</scope>
    <source>
        <tissue evidence="1">Muscle</tissue>
    </source>
</reference>